<dbReference type="GO" id="GO:0040029">
    <property type="term" value="P:epigenetic regulation of gene expression"/>
    <property type="evidence" value="ECO:0007669"/>
    <property type="project" value="InterPro"/>
</dbReference>
<feature type="compositionally biased region" description="Gly residues" evidence="12">
    <location>
        <begin position="68"/>
        <end position="85"/>
    </location>
</feature>
<dbReference type="GO" id="GO:0070579">
    <property type="term" value="F:DNA 5-methylcytosine dioxygenase activity"/>
    <property type="evidence" value="ECO:0007669"/>
    <property type="project" value="UniProtKB-UniRule"/>
</dbReference>
<evidence type="ECO:0000256" key="11">
    <source>
        <dbReference type="RuleBase" id="RU367064"/>
    </source>
</evidence>
<sequence length="1130" mass="123803">MASFWWNGMWERGRGSKAAAAAAAVPTSRAEAPTVQETPRPENNLQTSTNSSSTSTPTGSSPFTSTAGSGGGSGVGGGGGGGGVGVSAPFMDSSHTHTSSSWGTASQNTPSNPPSSSGIDPATQQWQQQHYPMAPPRMTSLDFQQSNGGASGSSFFEQAFHRPSPSLSNAPGGGGRVPSNGSYAMEASSLPSPNLNSGGGTFLGLNGNPPPGATALGYNLAVNTAPHPALRSHPSPRGPPTPYSAAAAHQQLHQSGNSPPGYPPRPTSGSSLPSYNNYPLSGGYPGLNLGTDPPIHTTSRPHHYNGHSSPDSTTELHRYLPPLPSIMGLRSGPPDRPVLPLPTPGPPSFLACSAAEMPPTPRLPSPEVLAPLIPQQEWPSDLSRTLQSGFGRIPAAPPTSDQKRSIGHTPEENTPRQTYNSGSVHVSPQNNSTSINNRTKSISRPENTDKQQAAKEKVRANLKDESPPCECKLEHGLDTGPYYTHLGVSQNIRELRAGFEARTGYQGKAIRIEKARYCSKEGKTQLGCPIAKYVIRRSSEEEKLLIVTKYRNGHTCRNSWIVVSIVAWEGVRGDLADYSYDNLRHKLANFGKDTQRQCGTNKPNTCVCQGTDSQKAGASFSFGCSWSLFYNMCKYAKSQDVNKFKLNQKSNAADEKELEDNLQTMATELAPLYQAVAPDSYNNQVAFSDEAQDCRIGTGPGRPFSGVTSVVDFCAHAHKDVHNMNAGCTVVVTLTKPENRVMGVKPNDEQLHVLSYYAPESTDEFGSQEAQLEKIRNGSLEVLEKFERITYTREAPPKRRSNQVKGDRKRFLDEWFKSKKNGTPFNPLSQPKKKSKSEKSIKALENDPYPETAPSFYPSDSYSFTADWMYDIMAQDYPYGPNTFPNASWDTTIPQTDGAEEIMGVPTDPCSPPKAHNNSNMSLLYPTFNQFPSEQQPNKYPQREQFHHHQQQQQQQQQMHLPQHQNIKEEPSKPKFNLYHTTSEENFQDPNIGGLAIALTHGSVLFECAKHELHATTALKNPDRYNPTRIGLVFYQHKSLILPKHGWEECKEKALEKNLRDYEAWKEGHFVPTARKLQRMKEDGFEFPDEVQTISNANDLCFDDIRKPDLSFLGGRQGTESVSPSKNRHQ</sequence>
<feature type="compositionally biased region" description="Polar residues" evidence="12">
    <location>
        <begin position="267"/>
        <end position="279"/>
    </location>
</feature>
<evidence type="ECO:0000256" key="10">
    <source>
        <dbReference type="ARBA" id="ARBA00049431"/>
    </source>
</evidence>
<comment type="subcellular location">
    <subcellularLocation>
        <location evidence="1">Chromosome</location>
    </subcellularLocation>
</comment>
<evidence type="ECO:0000256" key="2">
    <source>
        <dbReference type="ARBA" id="ARBA00007502"/>
    </source>
</evidence>
<feature type="compositionally biased region" description="Low complexity" evidence="12">
    <location>
        <begin position="951"/>
        <end position="964"/>
    </location>
</feature>
<dbReference type="PANTHER" id="PTHR23358:SF6">
    <property type="entry name" value="METHYLCYTOSINE DIOXYGENASE TET"/>
    <property type="match status" value="1"/>
</dbReference>
<evidence type="ECO:0000256" key="4">
    <source>
        <dbReference type="ARBA" id="ARBA00022723"/>
    </source>
</evidence>
<feature type="compositionally biased region" description="Polar residues" evidence="12">
    <location>
        <begin position="929"/>
        <end position="939"/>
    </location>
</feature>
<evidence type="ECO:0000256" key="9">
    <source>
        <dbReference type="ARBA" id="ARBA00047840"/>
    </source>
</evidence>
<dbReference type="Proteomes" id="UP000318571">
    <property type="component" value="Chromosome 12"/>
</dbReference>
<dbReference type="SMART" id="SM01333">
    <property type="entry name" value="Tet_JBP"/>
    <property type="match status" value="1"/>
</dbReference>
<feature type="compositionally biased region" description="Polar residues" evidence="12">
    <location>
        <begin position="141"/>
        <end position="156"/>
    </location>
</feature>
<dbReference type="PANTHER" id="PTHR23358">
    <property type="entry name" value="METHYLCYTOSINE DIOXYGENASE TET"/>
    <property type="match status" value="1"/>
</dbReference>
<keyword evidence="4 11" id="KW-0479">Metal-binding</keyword>
<evidence type="ECO:0000313" key="15">
    <source>
        <dbReference type="Proteomes" id="UP000318571"/>
    </source>
</evidence>
<dbReference type="GO" id="GO:0141166">
    <property type="term" value="P:chromosomal 5-methylcytosine DNA demethylation pathway"/>
    <property type="evidence" value="ECO:0007669"/>
    <property type="project" value="UniProtKB-UniRule"/>
</dbReference>
<feature type="compositionally biased region" description="Basic and acidic residues" evidence="12">
    <location>
        <begin position="446"/>
        <end position="466"/>
    </location>
</feature>
<feature type="region of interest" description="Disordered" evidence="12">
    <location>
        <begin position="929"/>
        <end position="964"/>
    </location>
</feature>
<evidence type="ECO:0000256" key="1">
    <source>
        <dbReference type="ARBA" id="ARBA00004286"/>
    </source>
</evidence>
<keyword evidence="8 11" id="KW-0408">Iron</keyword>
<reference evidence="14 15" key="1">
    <citation type="journal article" date="2018" name="Nat. Ecol. Evol.">
        <title>Genomic signatures of mitonuclear coevolution across populations of Tigriopus californicus.</title>
        <authorList>
            <person name="Barreto F.S."/>
            <person name="Watson E.T."/>
            <person name="Lima T.G."/>
            <person name="Willett C.S."/>
            <person name="Edmands S."/>
            <person name="Li W."/>
            <person name="Burton R.S."/>
        </authorList>
    </citation>
    <scope>NUCLEOTIDE SEQUENCE [LARGE SCALE GENOMIC DNA]</scope>
    <source>
        <strain evidence="14 15">San Diego</strain>
    </source>
</reference>
<feature type="compositionally biased region" description="Basic and acidic residues" evidence="12">
    <location>
        <begin position="401"/>
        <end position="414"/>
    </location>
</feature>
<comment type="cofactor">
    <cofactor evidence="11">
        <name>Zn(2+)</name>
        <dbReference type="ChEBI" id="CHEBI:29105"/>
    </cofactor>
    <text evidence="11">The zinc ions have a structural role.</text>
</comment>
<comment type="caution">
    <text evidence="14">The sequence shown here is derived from an EMBL/GenBank/DDBJ whole genome shotgun (WGS) entry which is preliminary data.</text>
</comment>
<organism evidence="14 15">
    <name type="scientific">Tigriopus californicus</name>
    <name type="common">Marine copepod</name>
    <dbReference type="NCBI Taxonomy" id="6832"/>
    <lineage>
        <taxon>Eukaryota</taxon>
        <taxon>Metazoa</taxon>
        <taxon>Ecdysozoa</taxon>
        <taxon>Arthropoda</taxon>
        <taxon>Crustacea</taxon>
        <taxon>Multicrustacea</taxon>
        <taxon>Hexanauplia</taxon>
        <taxon>Copepoda</taxon>
        <taxon>Harpacticoida</taxon>
        <taxon>Harpacticidae</taxon>
        <taxon>Tigriopus</taxon>
    </lineage>
</organism>
<feature type="region of interest" description="Disordered" evidence="12">
    <location>
        <begin position="385"/>
        <end position="466"/>
    </location>
</feature>
<evidence type="ECO:0000256" key="5">
    <source>
        <dbReference type="ARBA" id="ARBA00022833"/>
    </source>
</evidence>
<accession>A0A553PS34</accession>
<dbReference type="InterPro" id="IPR040175">
    <property type="entry name" value="TET1/2/3"/>
</dbReference>
<dbReference type="EC" id="1.14.11.80" evidence="11"/>
<keyword evidence="15" id="KW-1185">Reference proteome</keyword>
<keyword evidence="3" id="KW-0158">Chromosome</keyword>
<feature type="compositionally biased region" description="Low complexity" evidence="12">
    <location>
        <begin position="47"/>
        <end position="67"/>
    </location>
</feature>
<dbReference type="GO" id="GO:0005634">
    <property type="term" value="C:nucleus"/>
    <property type="evidence" value="ECO:0007669"/>
    <property type="project" value="UniProtKB-UniRule"/>
</dbReference>
<comment type="cofactor">
    <cofactor evidence="11">
        <name>Fe(2+)</name>
        <dbReference type="ChEBI" id="CHEBI:29033"/>
    </cofactor>
    <text evidence="11">Binds 1 Fe(2+) ion per subunit.</text>
</comment>
<feature type="region of interest" description="Disordered" evidence="12">
    <location>
        <begin position="225"/>
        <end position="335"/>
    </location>
</feature>
<keyword evidence="7 11" id="KW-0560">Oxidoreductase</keyword>
<dbReference type="InterPro" id="IPR024779">
    <property type="entry name" value="2OGFeDO_JBP1/TET_oxygenase_dom"/>
</dbReference>
<dbReference type="STRING" id="6832.A0A553PS34"/>
<evidence type="ECO:0000259" key="13">
    <source>
        <dbReference type="SMART" id="SM01333"/>
    </source>
</evidence>
<dbReference type="InterPro" id="IPR046942">
    <property type="entry name" value="TET_oxygenase"/>
</dbReference>
<dbReference type="AlphaFoldDB" id="A0A553PS34"/>
<proteinExistence type="inferred from homology"/>
<evidence type="ECO:0000256" key="6">
    <source>
        <dbReference type="ARBA" id="ARBA00022964"/>
    </source>
</evidence>
<comment type="function">
    <text evidence="11">Dioxygenase that catalyzes the conversion of the modified genomic base 5-methylcytosine (5mC) into 5-hydroxymethylcytosine (5hmC) and plays a key role in epigenetic chromatin reprogramming during embryonic development.</text>
</comment>
<gene>
    <name evidence="14" type="ORF">TCAL_09570</name>
</gene>
<evidence type="ECO:0000256" key="3">
    <source>
        <dbReference type="ARBA" id="ARBA00022454"/>
    </source>
</evidence>
<comment type="catalytic activity">
    <reaction evidence="10 11">
        <text>a 5-hydroxymethyl-2'-deoxycytidine in DNA + 2-oxoglutarate + O2 = a 5-formyl-2'-deoxycytidine in DNA + succinate + CO2 + H2O</text>
        <dbReference type="Rhea" id="RHEA:53828"/>
        <dbReference type="Rhea" id="RHEA-COMP:13315"/>
        <dbReference type="Rhea" id="RHEA-COMP:13656"/>
        <dbReference type="ChEBI" id="CHEBI:15377"/>
        <dbReference type="ChEBI" id="CHEBI:15379"/>
        <dbReference type="ChEBI" id="CHEBI:16526"/>
        <dbReference type="ChEBI" id="CHEBI:16810"/>
        <dbReference type="ChEBI" id="CHEBI:30031"/>
        <dbReference type="ChEBI" id="CHEBI:136731"/>
        <dbReference type="ChEBI" id="CHEBI:137731"/>
        <dbReference type="EC" id="1.14.11.80"/>
    </reaction>
</comment>
<comment type="catalytic activity">
    <reaction evidence="11">
        <text>a 5-methyl-2'-deoxycytidine in DNA + 2-oxoglutarate + O2 = a 5-hydroxymethyl-2'-deoxycytidine in DNA + succinate + CO2</text>
        <dbReference type="Rhea" id="RHEA:52636"/>
        <dbReference type="Rhea" id="RHEA-COMP:11370"/>
        <dbReference type="Rhea" id="RHEA-COMP:13315"/>
        <dbReference type="ChEBI" id="CHEBI:15379"/>
        <dbReference type="ChEBI" id="CHEBI:16526"/>
        <dbReference type="ChEBI" id="CHEBI:16810"/>
        <dbReference type="ChEBI" id="CHEBI:30031"/>
        <dbReference type="ChEBI" id="CHEBI:85454"/>
        <dbReference type="ChEBI" id="CHEBI:136731"/>
        <dbReference type="EC" id="1.14.11.80"/>
    </reaction>
</comment>
<evidence type="ECO:0000256" key="12">
    <source>
        <dbReference type="SAM" id="MobiDB-lite"/>
    </source>
</evidence>
<name>A0A553PS34_TIGCA</name>
<comment type="similarity">
    <text evidence="2 11">Belongs to the TET family.</text>
</comment>
<keyword evidence="6 11" id="KW-0223">Dioxygenase</keyword>
<dbReference type="GO" id="GO:0045944">
    <property type="term" value="P:positive regulation of transcription by RNA polymerase II"/>
    <property type="evidence" value="ECO:0007669"/>
    <property type="project" value="TreeGrafter"/>
</dbReference>
<evidence type="ECO:0000256" key="7">
    <source>
        <dbReference type="ARBA" id="ARBA00023002"/>
    </source>
</evidence>
<protein>
    <recommendedName>
        <fullName evidence="11">Methylcytosine dioxygenase TET</fullName>
        <ecNumber evidence="11">1.14.11.80</ecNumber>
    </recommendedName>
</protein>
<feature type="region of interest" description="Disordered" evidence="12">
    <location>
        <begin position="818"/>
        <end position="852"/>
    </location>
</feature>
<dbReference type="GO" id="GO:0005694">
    <property type="term" value="C:chromosome"/>
    <property type="evidence" value="ECO:0007669"/>
    <property type="project" value="UniProtKB-SubCell"/>
</dbReference>
<feature type="compositionally biased region" description="Polar residues" evidence="12">
    <location>
        <begin position="415"/>
        <end position="445"/>
    </location>
</feature>
<dbReference type="Pfam" id="PF12851">
    <property type="entry name" value="Tet_JBP"/>
    <property type="match status" value="1"/>
</dbReference>
<feature type="region of interest" description="Disordered" evidence="12">
    <location>
        <begin position="13"/>
        <end position="192"/>
    </location>
</feature>
<dbReference type="EMBL" id="VCGU01000001">
    <property type="protein sequence ID" value="TRY80485.1"/>
    <property type="molecule type" value="Genomic_DNA"/>
</dbReference>
<feature type="domain" description="Methylcytosine dioxygenase TET1-3 oxygenase" evidence="13">
    <location>
        <begin position="625"/>
        <end position="1038"/>
    </location>
</feature>
<comment type="catalytic activity">
    <reaction evidence="9 11">
        <text>a 5-formyl-2'-deoxycytidine in DNA + 2-oxoglutarate + O2 = a 5-carboxyl-2'-deoxycytidine in DNA + succinate + CO2 + H(+)</text>
        <dbReference type="Rhea" id="RHEA:53832"/>
        <dbReference type="Rhea" id="RHEA-COMP:13656"/>
        <dbReference type="Rhea" id="RHEA-COMP:13657"/>
        <dbReference type="ChEBI" id="CHEBI:15378"/>
        <dbReference type="ChEBI" id="CHEBI:15379"/>
        <dbReference type="ChEBI" id="CHEBI:16526"/>
        <dbReference type="ChEBI" id="CHEBI:16810"/>
        <dbReference type="ChEBI" id="CHEBI:30031"/>
        <dbReference type="ChEBI" id="CHEBI:137731"/>
        <dbReference type="ChEBI" id="CHEBI:137732"/>
        <dbReference type="EC" id="1.14.11.80"/>
    </reaction>
</comment>
<keyword evidence="5 11" id="KW-0862">Zinc</keyword>
<evidence type="ECO:0000256" key="8">
    <source>
        <dbReference type="ARBA" id="ARBA00023004"/>
    </source>
</evidence>
<evidence type="ECO:0000313" key="14">
    <source>
        <dbReference type="EMBL" id="TRY80485.1"/>
    </source>
</evidence>
<dbReference type="GO" id="GO:0008270">
    <property type="term" value="F:zinc ion binding"/>
    <property type="evidence" value="ECO:0007669"/>
    <property type="project" value="UniProtKB-UniRule"/>
</dbReference>
<feature type="compositionally biased region" description="Polar residues" evidence="12">
    <location>
        <begin position="35"/>
        <end position="46"/>
    </location>
</feature>